<dbReference type="GO" id="GO:0034518">
    <property type="term" value="C:RNA cap binding complex"/>
    <property type="evidence" value="ECO:0007669"/>
    <property type="project" value="TreeGrafter"/>
</dbReference>
<dbReference type="AlphaFoldDB" id="A0A182X0E7"/>
<dbReference type="EnsemblMetazoa" id="AQUA003264-RA">
    <property type="protein sequence ID" value="AQUA003264-PA"/>
    <property type="gene ID" value="AQUA003264"/>
</dbReference>
<dbReference type="Gene3D" id="2.120.10.80">
    <property type="entry name" value="Kelch-type beta propeller"/>
    <property type="match status" value="2"/>
</dbReference>
<evidence type="ECO:0008006" key="5">
    <source>
        <dbReference type="Google" id="ProtNLM"/>
    </source>
</evidence>
<feature type="region of interest" description="Disordered" evidence="2">
    <location>
        <begin position="660"/>
        <end position="711"/>
    </location>
</feature>
<dbReference type="SMART" id="SM00612">
    <property type="entry name" value="Kelch"/>
    <property type="match status" value="3"/>
</dbReference>
<dbReference type="Pfam" id="PF24681">
    <property type="entry name" value="Kelch_KLHDC2_KLHL20_DRC7"/>
    <property type="match status" value="1"/>
</dbReference>
<dbReference type="GO" id="GO:1901190">
    <property type="term" value="P:regulation of formation of translation initiation ternary complex"/>
    <property type="evidence" value="ECO:0007669"/>
    <property type="project" value="TreeGrafter"/>
</dbReference>
<feature type="region of interest" description="Disordered" evidence="2">
    <location>
        <begin position="852"/>
        <end position="887"/>
    </location>
</feature>
<dbReference type="GO" id="GO:0003743">
    <property type="term" value="F:translation initiation factor activity"/>
    <property type="evidence" value="ECO:0007669"/>
    <property type="project" value="TreeGrafter"/>
</dbReference>
<protein>
    <recommendedName>
        <fullName evidence="5">K Homology domain-containing protein</fullName>
    </recommendedName>
</protein>
<dbReference type="PANTHER" id="PTHR20849:SF2">
    <property type="entry name" value="EUKARYOTIC TRANSLATION INITIATION FACTOR 4E-BINDING PROTEIN MEXTLI"/>
    <property type="match status" value="1"/>
</dbReference>
<evidence type="ECO:0000256" key="1">
    <source>
        <dbReference type="ARBA" id="ARBA00022441"/>
    </source>
</evidence>
<dbReference type="STRING" id="34691.A0A182X0E7"/>
<reference evidence="3" key="1">
    <citation type="submission" date="2020-05" db="UniProtKB">
        <authorList>
            <consortium name="EnsemblMetazoa"/>
        </authorList>
    </citation>
    <scope>IDENTIFICATION</scope>
    <source>
        <strain evidence="3">SANGQUA</strain>
    </source>
</reference>
<dbReference type="VEuPathDB" id="VectorBase:AQUA003264"/>
<feature type="compositionally biased region" description="Low complexity" evidence="2">
    <location>
        <begin position="1004"/>
        <end position="1025"/>
    </location>
</feature>
<dbReference type="InterPro" id="IPR040160">
    <property type="entry name" value="Mxt"/>
</dbReference>
<feature type="region of interest" description="Disordered" evidence="2">
    <location>
        <begin position="961"/>
        <end position="1032"/>
    </location>
</feature>
<keyword evidence="4" id="KW-1185">Reference proteome</keyword>
<dbReference type="InterPro" id="IPR006652">
    <property type="entry name" value="Kelch_1"/>
</dbReference>
<dbReference type="Gene3D" id="1.25.40.180">
    <property type="match status" value="1"/>
</dbReference>
<dbReference type="InterPro" id="IPR011043">
    <property type="entry name" value="Gal_Oxase/kelch_b-propeller"/>
</dbReference>
<dbReference type="FunFam" id="1.25.40.180:FF:000048">
    <property type="entry name" value="Uncharacterized protein, isoform A"/>
    <property type="match status" value="1"/>
</dbReference>
<proteinExistence type="predicted"/>
<dbReference type="InterPro" id="IPR015915">
    <property type="entry name" value="Kelch-typ_b-propeller"/>
</dbReference>
<feature type="compositionally biased region" description="Polar residues" evidence="2">
    <location>
        <begin position="683"/>
        <end position="711"/>
    </location>
</feature>
<feature type="region of interest" description="Disordered" evidence="2">
    <location>
        <begin position="597"/>
        <end position="632"/>
    </location>
</feature>
<dbReference type="Proteomes" id="UP000076407">
    <property type="component" value="Unassembled WGS sequence"/>
</dbReference>
<accession>A0A182X0E7</accession>
<keyword evidence="1" id="KW-0880">Kelch repeat</keyword>
<dbReference type="FunFam" id="2.120.10.80:FF:000016">
    <property type="entry name" value="Kelch domain-containing protein 3"/>
    <property type="match status" value="1"/>
</dbReference>
<dbReference type="GO" id="GO:0005737">
    <property type="term" value="C:cytoplasm"/>
    <property type="evidence" value="ECO:0007669"/>
    <property type="project" value="TreeGrafter"/>
</dbReference>
<organism evidence="3 4">
    <name type="scientific">Anopheles quadriannulatus</name>
    <name type="common">Mosquito</name>
    <dbReference type="NCBI Taxonomy" id="34691"/>
    <lineage>
        <taxon>Eukaryota</taxon>
        <taxon>Metazoa</taxon>
        <taxon>Ecdysozoa</taxon>
        <taxon>Arthropoda</taxon>
        <taxon>Hexapoda</taxon>
        <taxon>Insecta</taxon>
        <taxon>Pterygota</taxon>
        <taxon>Neoptera</taxon>
        <taxon>Endopterygota</taxon>
        <taxon>Diptera</taxon>
        <taxon>Nematocera</taxon>
        <taxon>Culicoidea</taxon>
        <taxon>Culicidae</taxon>
        <taxon>Anophelinae</taxon>
        <taxon>Anopheles</taxon>
    </lineage>
</organism>
<dbReference type="SUPFAM" id="SSF50965">
    <property type="entry name" value="Galactose oxidase, central domain"/>
    <property type="match status" value="1"/>
</dbReference>
<dbReference type="GO" id="GO:0008190">
    <property type="term" value="F:eukaryotic initiation factor 4E binding"/>
    <property type="evidence" value="ECO:0007669"/>
    <property type="project" value="InterPro"/>
</dbReference>
<evidence type="ECO:0000313" key="3">
    <source>
        <dbReference type="EnsemblMetazoa" id="AQUA003264-PA"/>
    </source>
</evidence>
<feature type="compositionally biased region" description="Low complexity" evidence="2">
    <location>
        <begin position="660"/>
        <end position="682"/>
    </location>
</feature>
<dbReference type="PANTHER" id="PTHR20849">
    <property type="entry name" value="EUKARYOTIC TRANSLATION INITIATION FACTOR 4E-BINDING PROTEIN MEXTLI"/>
    <property type="match status" value="1"/>
</dbReference>
<sequence length="1032" mass="111940">MHWVVNLDGGPRRVNHASVVVGEFIYSFGGYCTGEDYHSNSAIDVHVLNTHNMRWAPIPAVEDENGVPCKYPEVPFQRYGHTAVAFEHKIYLWGGRNDEIVCDILFCFDTRTRKWSRPSVTGTVPGARDGHSACIYAERMYIFGGFEESIDKFSCDVYYLDLRTMHWTYVNTLGEPPSYRDFHSATVLNHRMYIFGGRSDAVAPYHSQEEIYCPNIKFLDLKADRWYTPKTTGEIPVGRRSHSAFIYNNKIYIFAGYNGNIDKHFNDLYCFDPDRNVWRQVTPQGQAPRARRRQSCLVIGKRMYLFGGTCPTHNGDPSSFDYSDTHVLDFEPSLCTLAILKVLEYKLDISVLPQDISAARGSIAMSQMGRAVKNLEPPRPLKSTLKQQQHVHLPVYEVQSIEELITLTENVAASLASGCNNADGVNALLANLRLHGPQLENVSKDTLDRALVIFRNASQDERLNIMTRLNLLQLIELRAKSWQVSDGANTYYKHKATNVEPDILADPNLLGSSPPMGQAVPALAPGELIRTSGKFPKPTKIPGKTYCKDEIVIRNADSGKVATGAKERLVQITGPNEEKINYAKQLIEDTIRRNASPVRLDNSQDGSCSSLASSGSDETVPRKESAGSGAANARNSLSGAMVAEMVANSGANGMGAFLANQQQQQQQQSASGPGGALSLNLSGYAQTPQSSYTHPKLTRNGSQNSGQRNSAAGNGAGLLLHSFSTNDASLGEYKYTVNVGQHNLKITGDCLELVKVAKLVLDDYFSSNEFLASVDMCSSFDLPNTLSSPVGAMPGQHPLITGTPFVDSGVGLNTIGATVGGELMGGGVGNSLEIDDDVFIVEAGSSAAAGFKPNELQTSGSGSALAAGNNGLSRSRRSHFSRKDSAGDGLKEAAAATVKSDSNPVKRIEYERLIYYSKSPYSWDLPADWKRICETLPYLVKNKDIEDQKNRFNGEQFLEMKKQAAKESGSSSLVGQGGGTPLSSLPDGGGVDGEQPPAKDSTEGAGADDNNNNNGASSGIVSAAAQMEKIGA</sequence>
<evidence type="ECO:0000313" key="4">
    <source>
        <dbReference type="Proteomes" id="UP000076407"/>
    </source>
</evidence>
<feature type="compositionally biased region" description="Low complexity" evidence="2">
    <location>
        <begin position="859"/>
        <end position="873"/>
    </location>
</feature>
<name>A0A182X0E7_ANOQN</name>
<evidence type="ECO:0000256" key="2">
    <source>
        <dbReference type="SAM" id="MobiDB-lite"/>
    </source>
</evidence>
<dbReference type="GO" id="GO:0045727">
    <property type="term" value="P:positive regulation of translation"/>
    <property type="evidence" value="ECO:0007669"/>
    <property type="project" value="InterPro"/>
</dbReference>
<feature type="compositionally biased region" description="Low complexity" evidence="2">
    <location>
        <begin position="603"/>
        <end position="617"/>
    </location>
</feature>